<dbReference type="AlphaFoldDB" id="Q8VNR0"/>
<organism evidence="1">
    <name type="scientific">Escherichia coli</name>
    <dbReference type="NCBI Taxonomy" id="562"/>
    <lineage>
        <taxon>Bacteria</taxon>
        <taxon>Pseudomonadati</taxon>
        <taxon>Pseudomonadota</taxon>
        <taxon>Gammaproteobacteria</taxon>
        <taxon>Enterobacterales</taxon>
        <taxon>Enterobacteriaceae</taxon>
        <taxon>Escherichia</taxon>
    </lineage>
</organism>
<proteinExistence type="predicted"/>
<protein>
    <submittedName>
        <fullName evidence="1">ST56 protein</fullName>
    </submittedName>
</protein>
<name>Q8VNR0_ECOLX</name>
<evidence type="ECO:0000313" key="1">
    <source>
        <dbReference type="EMBL" id="CAC81894.1"/>
    </source>
</evidence>
<sequence length="95" mass="10452">MKPVQIGFHLCDTAGDFFGTTAEVHPAEFIQLRLQNGLFRAPGCSAFPAGRGSALPVRPGAVSAGRCRQCQRRKVALPQPGWRFSCQWTHYPLPE</sequence>
<dbReference type="EMBL" id="AJ277443">
    <property type="protein sequence ID" value="CAC81894.1"/>
    <property type="molecule type" value="Genomic_DNA"/>
</dbReference>
<gene>
    <name evidence="1" type="primary">st56</name>
</gene>
<accession>Q8VNR0</accession>
<reference evidence="1" key="1">
    <citation type="submission" date="2000-04" db="EMBL/GenBank/DDBJ databases">
        <title>Genetic organisation and sequence of the LEE II locus in Shiga toxin-producing Escherichia coli.</title>
        <authorList>
            <person name="Benkel P."/>
            <person name="Chakraborty T."/>
        </authorList>
    </citation>
    <scope>NUCLEOTIDE SEQUENCE</scope>
    <source>
        <strain evidence="1">413/89-1</strain>
    </source>
</reference>